<gene>
    <name evidence="2" type="ORF">EV379_2188</name>
</gene>
<comment type="caution">
    <text evidence="2">The sequence shown here is derived from an EMBL/GenBank/DDBJ whole genome shotgun (WGS) entry which is preliminary data.</text>
</comment>
<dbReference type="Pfam" id="PF07690">
    <property type="entry name" value="MFS_1"/>
    <property type="match status" value="1"/>
</dbReference>
<feature type="transmembrane region" description="Helical" evidence="1">
    <location>
        <begin position="169"/>
        <end position="189"/>
    </location>
</feature>
<evidence type="ECO:0000256" key="1">
    <source>
        <dbReference type="SAM" id="Phobius"/>
    </source>
</evidence>
<sequence length="415" mass="42198">MSSGAERRTRRPLGAALPLVAALLVGVNLRPAITSVAALLDEASAHFGLSAELSGVLVTLPVIAFGLTAPIGPWLARRIGVARALGWAMLVLAVALALRVLAPAMLLPGTFIAGAAIMAAGTLLPQYLKSLNAGGLWVGLSSMSFGVGAALGAGVVVPVHRATGESVPAALGLWSALAVVAAIAIFLVAQRSGGAARSERRPRLTVPERGAGTIALVTAVFGLQALLYFAVTAWMPQFLADRGIGADERGWLLAWFSVAGFLPTLVTPMIARRPAVLRWFGPGLGVAVLLGLAWLFVASSDQYVWVVGLLGAVQSAAFGLAISLIVSLSANPPTAGVMSAVGQGVGYAFAGAGSLLIGIVHAASGDWSPSFALMAALAALLSVAVALVIRRMPVDLLAAQTSERPTAAESLTHPA</sequence>
<organism evidence="2 3">
    <name type="scientific">Microterricola gilva</name>
    <dbReference type="NCBI Taxonomy" id="393267"/>
    <lineage>
        <taxon>Bacteria</taxon>
        <taxon>Bacillati</taxon>
        <taxon>Actinomycetota</taxon>
        <taxon>Actinomycetes</taxon>
        <taxon>Micrococcales</taxon>
        <taxon>Microbacteriaceae</taxon>
        <taxon>Microterricola</taxon>
    </lineage>
</organism>
<keyword evidence="1" id="KW-0472">Membrane</keyword>
<feature type="transmembrane region" description="Helical" evidence="1">
    <location>
        <begin position="53"/>
        <end position="72"/>
    </location>
</feature>
<dbReference type="PANTHER" id="PTHR23523">
    <property type="match status" value="1"/>
</dbReference>
<feature type="transmembrane region" description="Helical" evidence="1">
    <location>
        <begin position="370"/>
        <end position="389"/>
    </location>
</feature>
<dbReference type="InterPro" id="IPR036259">
    <property type="entry name" value="MFS_trans_sf"/>
</dbReference>
<feature type="transmembrane region" description="Helical" evidence="1">
    <location>
        <begin position="107"/>
        <end position="124"/>
    </location>
</feature>
<dbReference type="PANTHER" id="PTHR23523:SF2">
    <property type="entry name" value="2-NITROIMIDAZOLE TRANSPORTER"/>
    <property type="match status" value="1"/>
</dbReference>
<dbReference type="AlphaFoldDB" id="A0A4Q8AMM4"/>
<evidence type="ECO:0000313" key="2">
    <source>
        <dbReference type="EMBL" id="RZU65850.1"/>
    </source>
</evidence>
<dbReference type="GO" id="GO:0022857">
    <property type="term" value="F:transmembrane transporter activity"/>
    <property type="evidence" value="ECO:0007669"/>
    <property type="project" value="InterPro"/>
</dbReference>
<keyword evidence="3" id="KW-1185">Reference proteome</keyword>
<dbReference type="Gene3D" id="1.20.1250.20">
    <property type="entry name" value="MFS general substrate transporter like domains"/>
    <property type="match status" value="1"/>
</dbReference>
<dbReference type="SUPFAM" id="SSF103473">
    <property type="entry name" value="MFS general substrate transporter"/>
    <property type="match status" value="1"/>
</dbReference>
<feature type="transmembrane region" description="Helical" evidence="1">
    <location>
        <begin position="136"/>
        <end position="157"/>
    </location>
</feature>
<evidence type="ECO:0000313" key="3">
    <source>
        <dbReference type="Proteomes" id="UP000291483"/>
    </source>
</evidence>
<feature type="transmembrane region" description="Helical" evidence="1">
    <location>
        <begin position="340"/>
        <end position="364"/>
    </location>
</feature>
<keyword evidence="1" id="KW-1133">Transmembrane helix</keyword>
<proteinExistence type="predicted"/>
<feature type="transmembrane region" description="Helical" evidence="1">
    <location>
        <begin position="251"/>
        <end position="270"/>
    </location>
</feature>
<name>A0A4Q8AMM4_9MICO</name>
<protein>
    <submittedName>
        <fullName evidence="2">CP family cyanate transporter-like MFS transporter</fullName>
    </submittedName>
</protein>
<feature type="transmembrane region" description="Helical" evidence="1">
    <location>
        <begin position="210"/>
        <end position="231"/>
    </location>
</feature>
<dbReference type="InterPro" id="IPR011701">
    <property type="entry name" value="MFS"/>
</dbReference>
<reference evidence="2 3" key="1">
    <citation type="submission" date="2019-02" db="EMBL/GenBank/DDBJ databases">
        <title>Sequencing the genomes of 1000 actinobacteria strains.</title>
        <authorList>
            <person name="Klenk H.-P."/>
        </authorList>
    </citation>
    <scope>NUCLEOTIDE SEQUENCE [LARGE SCALE GENOMIC DNA]</scope>
    <source>
        <strain evidence="2 3">DSM 18319</strain>
    </source>
</reference>
<keyword evidence="1" id="KW-0812">Transmembrane</keyword>
<feature type="transmembrane region" description="Helical" evidence="1">
    <location>
        <begin position="277"/>
        <end position="297"/>
    </location>
</feature>
<dbReference type="InterPro" id="IPR052524">
    <property type="entry name" value="MFS_Cyanate_Porter"/>
</dbReference>
<dbReference type="Proteomes" id="UP000291483">
    <property type="component" value="Unassembled WGS sequence"/>
</dbReference>
<feature type="transmembrane region" description="Helical" evidence="1">
    <location>
        <begin position="303"/>
        <end position="328"/>
    </location>
</feature>
<feature type="transmembrane region" description="Helical" evidence="1">
    <location>
        <begin position="84"/>
        <end position="101"/>
    </location>
</feature>
<accession>A0A4Q8AMM4</accession>
<dbReference type="EMBL" id="SHLC01000001">
    <property type="protein sequence ID" value="RZU65850.1"/>
    <property type="molecule type" value="Genomic_DNA"/>
</dbReference>